<comment type="caution">
    <text evidence="2">The sequence shown here is derived from an EMBL/GenBank/DDBJ whole genome shotgun (WGS) entry which is preliminary data.</text>
</comment>
<gene>
    <name evidence="2" type="ORF">SK128_027400</name>
</gene>
<feature type="region of interest" description="Disordered" evidence="1">
    <location>
        <begin position="1"/>
        <end position="26"/>
    </location>
</feature>
<reference evidence="2 3" key="1">
    <citation type="submission" date="2023-11" db="EMBL/GenBank/DDBJ databases">
        <title>Halocaridina rubra genome assembly.</title>
        <authorList>
            <person name="Smith C."/>
        </authorList>
    </citation>
    <scope>NUCLEOTIDE SEQUENCE [LARGE SCALE GENOMIC DNA]</scope>
    <source>
        <strain evidence="2">EP-1</strain>
        <tissue evidence="2">Whole</tissue>
    </source>
</reference>
<proteinExistence type="predicted"/>
<organism evidence="2 3">
    <name type="scientific">Halocaridina rubra</name>
    <name type="common">Hawaiian red shrimp</name>
    <dbReference type="NCBI Taxonomy" id="373956"/>
    <lineage>
        <taxon>Eukaryota</taxon>
        <taxon>Metazoa</taxon>
        <taxon>Ecdysozoa</taxon>
        <taxon>Arthropoda</taxon>
        <taxon>Crustacea</taxon>
        <taxon>Multicrustacea</taxon>
        <taxon>Malacostraca</taxon>
        <taxon>Eumalacostraca</taxon>
        <taxon>Eucarida</taxon>
        <taxon>Decapoda</taxon>
        <taxon>Pleocyemata</taxon>
        <taxon>Caridea</taxon>
        <taxon>Atyoidea</taxon>
        <taxon>Atyidae</taxon>
        <taxon>Halocaridina</taxon>
    </lineage>
</organism>
<dbReference type="Proteomes" id="UP001381693">
    <property type="component" value="Unassembled WGS sequence"/>
</dbReference>
<dbReference type="AlphaFoldDB" id="A0AAN9A123"/>
<feature type="compositionally biased region" description="Basic residues" evidence="1">
    <location>
        <begin position="1"/>
        <end position="16"/>
    </location>
</feature>
<keyword evidence="3" id="KW-1185">Reference proteome</keyword>
<evidence type="ECO:0000313" key="3">
    <source>
        <dbReference type="Proteomes" id="UP001381693"/>
    </source>
</evidence>
<evidence type="ECO:0000256" key="1">
    <source>
        <dbReference type="SAM" id="MobiDB-lite"/>
    </source>
</evidence>
<name>A0AAN9A123_HALRR</name>
<sequence length="331" mass="36308">MAGVVKPKRRGGRKPKKDALRPTVGQSTGGLLVNDYGEWDLNAVDSINGSVSVSSSKDVNNQGCGILKKGESVLFRPVDVARENVGVLYSPVSFKADLNGDKVRDTDGMRTGLPVGNLNSFNIFNDDGQRHLGYLVKDCGTGDYGDDVDEEGFIKVRRRRRRAKRDIPFVPPDEACSKNTDTWIREDVAFAQTVAPTSCDDDSYGGVFGSVRRRARGYMRMDEDSVDALDEDDISLKSLASILKDYRPEDHDAVDDDENNEVAYDGGSSRVDLANKVPDDMTPLVCDETLMPAGKKDVATDKGRHLQMCAKRGCCLAFPRSCNSNAIERLI</sequence>
<dbReference type="EMBL" id="JAXCGZ010015335">
    <property type="protein sequence ID" value="KAK7070509.1"/>
    <property type="molecule type" value="Genomic_DNA"/>
</dbReference>
<accession>A0AAN9A123</accession>
<evidence type="ECO:0000313" key="2">
    <source>
        <dbReference type="EMBL" id="KAK7070509.1"/>
    </source>
</evidence>
<protein>
    <submittedName>
        <fullName evidence="2">Uncharacterized protein</fullName>
    </submittedName>
</protein>